<dbReference type="Gene3D" id="2.20.230.10">
    <property type="entry name" value="Resuscitation-promoting factor rpfb"/>
    <property type="match status" value="1"/>
</dbReference>
<accession>A0A8F1MB28</accession>
<gene>
    <name evidence="4" type="ORF">KOY48_04340</name>
</gene>
<evidence type="ECO:0000259" key="3">
    <source>
        <dbReference type="PROSITE" id="PS51109"/>
    </source>
</evidence>
<evidence type="ECO:0000256" key="2">
    <source>
        <dbReference type="SAM" id="Phobius"/>
    </source>
</evidence>
<organism evidence="4 5">
    <name type="scientific">Candidatus Minimicrobia naudis</name>
    <dbReference type="NCBI Taxonomy" id="2841263"/>
    <lineage>
        <taxon>Bacteria</taxon>
        <taxon>Candidatus Saccharimonadota</taxon>
        <taxon>Candidatus Saccharimonadota incertae sedis</taxon>
        <taxon>Candidatus Minimicrobia</taxon>
    </lineage>
</organism>
<feature type="transmembrane region" description="Helical" evidence="2">
    <location>
        <begin position="93"/>
        <end position="111"/>
    </location>
</feature>
<name>A0A8F1MB28_9BACT</name>
<evidence type="ECO:0000313" key="4">
    <source>
        <dbReference type="EMBL" id="QWQ32085.1"/>
    </source>
</evidence>
<dbReference type="PROSITE" id="PS51109">
    <property type="entry name" value="G5"/>
    <property type="match status" value="1"/>
</dbReference>
<feature type="domain" description="G5" evidence="3">
    <location>
        <begin position="1"/>
        <end position="40"/>
    </location>
</feature>
<proteinExistence type="predicted"/>
<reference evidence="4" key="1">
    <citation type="submission" date="2021-06" db="EMBL/GenBank/DDBJ databases">
        <title>An adapted protocol for Saccharibacteria cultivation: two new species join this phylum of Candidate Phyla Radiations.</title>
        <authorList>
            <person name="Ibrahim A."/>
            <person name="Maatouk M."/>
            <person name="Zgheib R."/>
            <person name="Haddad G."/>
            <person name="Bou Khalil J."/>
            <person name="Raoult D."/>
            <person name="Bittar F."/>
        </authorList>
    </citation>
    <scope>NUCLEOTIDE SEQUENCE</scope>
    <source>
        <strain evidence="4">IHU1</strain>
    </source>
</reference>
<dbReference type="Pfam" id="PF07501">
    <property type="entry name" value="G5"/>
    <property type="match status" value="1"/>
</dbReference>
<keyword evidence="1" id="KW-0732">Signal</keyword>
<keyword evidence="2" id="KW-1133">Transmembrane helix</keyword>
<dbReference type="KEGG" id="mnd:KOY48_04340"/>
<protein>
    <submittedName>
        <fullName evidence="4">G5 domain-containing protein</fullName>
    </submittedName>
</protein>
<evidence type="ECO:0000313" key="5">
    <source>
        <dbReference type="Proteomes" id="UP000679129"/>
    </source>
</evidence>
<dbReference type="InterPro" id="IPR011098">
    <property type="entry name" value="G5_dom"/>
</dbReference>
<dbReference type="EMBL" id="CP076460">
    <property type="protein sequence ID" value="QWQ32085.1"/>
    <property type="molecule type" value="Genomic_DNA"/>
</dbReference>
<dbReference type="Proteomes" id="UP000679129">
    <property type="component" value="Chromosome"/>
</dbReference>
<dbReference type="AlphaFoldDB" id="A0A8F1MB28"/>
<keyword evidence="5" id="KW-1185">Reference proteome</keyword>
<sequence length="140" mass="16214">MRKVTYQVEVENEREISRKEVASEITKQPKKQIEIIGTKPKIPLTKGKGAQIFTDSKGVAHRETYYDLPMNIVVNACGGGGTYTVRVWMVLRLIRMVIFWWRLIMVIIRAVRWLRPVWVLARFMILAGLRPGIRMGLICD</sequence>
<keyword evidence="2" id="KW-0812">Transmembrane</keyword>
<keyword evidence="2" id="KW-0472">Membrane</keyword>
<evidence type="ECO:0000256" key="1">
    <source>
        <dbReference type="ARBA" id="ARBA00022729"/>
    </source>
</evidence>